<dbReference type="Pfam" id="PF12833">
    <property type="entry name" value="HTH_18"/>
    <property type="match status" value="1"/>
</dbReference>
<dbReference type="eggNOG" id="COG2207">
    <property type="taxonomic scope" value="Bacteria"/>
</dbReference>
<accession>G8NVJ6</accession>
<dbReference type="OrthoDB" id="323290at2"/>
<evidence type="ECO:0000256" key="1">
    <source>
        <dbReference type="ARBA" id="ARBA00023015"/>
    </source>
</evidence>
<dbReference type="InterPro" id="IPR009057">
    <property type="entry name" value="Homeodomain-like_sf"/>
</dbReference>
<dbReference type="InterPro" id="IPR046532">
    <property type="entry name" value="DUF6597"/>
</dbReference>
<feature type="domain" description="HTH araC/xylS-type" evidence="4">
    <location>
        <begin position="174"/>
        <end position="258"/>
    </location>
</feature>
<dbReference type="Pfam" id="PF20240">
    <property type="entry name" value="DUF6597"/>
    <property type="match status" value="1"/>
</dbReference>
<organism evidence="5 6">
    <name type="scientific">Granulicella mallensis (strain ATCC BAA-1857 / DSM 23137 / MP5ACTX8)</name>
    <dbReference type="NCBI Taxonomy" id="682795"/>
    <lineage>
        <taxon>Bacteria</taxon>
        <taxon>Pseudomonadati</taxon>
        <taxon>Acidobacteriota</taxon>
        <taxon>Terriglobia</taxon>
        <taxon>Terriglobales</taxon>
        <taxon>Acidobacteriaceae</taxon>
        <taxon>Granulicella</taxon>
    </lineage>
</organism>
<dbReference type="KEGG" id="gma:AciX8_3370"/>
<evidence type="ECO:0000313" key="5">
    <source>
        <dbReference type="EMBL" id="AEU37668.1"/>
    </source>
</evidence>
<dbReference type="SMART" id="SM00342">
    <property type="entry name" value="HTH_ARAC"/>
    <property type="match status" value="1"/>
</dbReference>
<dbReference type="STRING" id="682795.AciX8_3370"/>
<evidence type="ECO:0000256" key="3">
    <source>
        <dbReference type="ARBA" id="ARBA00023163"/>
    </source>
</evidence>
<dbReference type="InterPro" id="IPR050204">
    <property type="entry name" value="AraC_XylS_family_regulators"/>
</dbReference>
<proteinExistence type="predicted"/>
<gene>
    <name evidence="5" type="ordered locus">AciX8_3370</name>
</gene>
<dbReference type="SUPFAM" id="SSF46689">
    <property type="entry name" value="Homeodomain-like"/>
    <property type="match status" value="1"/>
</dbReference>
<dbReference type="Gene3D" id="1.10.10.60">
    <property type="entry name" value="Homeodomain-like"/>
    <property type="match status" value="1"/>
</dbReference>
<dbReference type="InterPro" id="IPR018060">
    <property type="entry name" value="HTH_AraC"/>
</dbReference>
<dbReference type="GO" id="GO:0043565">
    <property type="term" value="F:sequence-specific DNA binding"/>
    <property type="evidence" value="ECO:0007669"/>
    <property type="project" value="InterPro"/>
</dbReference>
<keyword evidence="2" id="KW-0238">DNA-binding</keyword>
<dbReference type="Proteomes" id="UP000007113">
    <property type="component" value="Chromosome"/>
</dbReference>
<dbReference type="AlphaFoldDB" id="G8NVJ6"/>
<name>G8NVJ6_GRAMM</name>
<dbReference type="PROSITE" id="PS01124">
    <property type="entry name" value="HTH_ARAC_FAMILY_2"/>
    <property type="match status" value="1"/>
</dbReference>
<sequence>MLMIYLERRPVLPLACFVDRLWYCRAPALPHARERVLPTGRVQILFNLASDALTDCCAQTGEEIGRLSPSLLVGPRSQYELIDSRDLLELVGILFHPGGAAPLVREDAGAIFEQSIPVEDVHSGTDLRDLLRELPDPVEKLTAVEQWLLSLTRHGSAARKPLVVEGLKLLRQHSVQQVACSLGVSERRLHQVFKTEVGLSPKQWASTARFQRAIRLLHAGQIPRWDKLALDCGYYDQSHFCREFKAFSGIDPSTYVVSVGEWANHVREG</sequence>
<dbReference type="PANTHER" id="PTHR46796">
    <property type="entry name" value="HTH-TYPE TRANSCRIPTIONAL ACTIVATOR RHAS-RELATED"/>
    <property type="match status" value="1"/>
</dbReference>
<evidence type="ECO:0000259" key="4">
    <source>
        <dbReference type="PROSITE" id="PS01124"/>
    </source>
</evidence>
<protein>
    <submittedName>
        <fullName evidence="5">Transcriptional regulator, AraC family</fullName>
    </submittedName>
</protein>
<dbReference type="HOGENOM" id="CLU_066193_4_1_0"/>
<keyword evidence="6" id="KW-1185">Reference proteome</keyword>
<reference evidence="5 6" key="1">
    <citation type="submission" date="2011-11" db="EMBL/GenBank/DDBJ databases">
        <title>Complete sequence of Granulicella mallensis MP5ACTX8.</title>
        <authorList>
            <consortium name="US DOE Joint Genome Institute"/>
            <person name="Lucas S."/>
            <person name="Copeland A."/>
            <person name="Lapidus A."/>
            <person name="Cheng J.-F."/>
            <person name="Goodwin L."/>
            <person name="Pitluck S."/>
            <person name="Peters L."/>
            <person name="Lu M."/>
            <person name="Detter J.C."/>
            <person name="Han C."/>
            <person name="Tapia R."/>
            <person name="Land M."/>
            <person name="Hauser L."/>
            <person name="Kyrpides N."/>
            <person name="Ivanova N."/>
            <person name="Mikhailova N."/>
            <person name="Pagani I."/>
            <person name="Rawat S."/>
            <person name="Mannisto M."/>
            <person name="Haggblom M."/>
            <person name="Woyke T."/>
        </authorList>
    </citation>
    <scope>NUCLEOTIDE SEQUENCE [LARGE SCALE GENOMIC DNA]</scope>
    <source>
        <strain evidence="6">ATCC BAA-1857 / DSM 23137 / MP5ACTX8</strain>
    </source>
</reference>
<evidence type="ECO:0000256" key="2">
    <source>
        <dbReference type="ARBA" id="ARBA00023125"/>
    </source>
</evidence>
<dbReference type="GO" id="GO:0003700">
    <property type="term" value="F:DNA-binding transcription factor activity"/>
    <property type="evidence" value="ECO:0007669"/>
    <property type="project" value="InterPro"/>
</dbReference>
<keyword evidence="3" id="KW-0804">Transcription</keyword>
<keyword evidence="1" id="KW-0805">Transcription regulation</keyword>
<evidence type="ECO:0000313" key="6">
    <source>
        <dbReference type="Proteomes" id="UP000007113"/>
    </source>
</evidence>
<dbReference type="EMBL" id="CP003130">
    <property type="protein sequence ID" value="AEU37668.1"/>
    <property type="molecule type" value="Genomic_DNA"/>
</dbReference>